<feature type="compositionally biased region" description="Basic and acidic residues" evidence="1">
    <location>
        <begin position="16"/>
        <end position="25"/>
    </location>
</feature>
<dbReference type="InParanoid" id="G4TYE1"/>
<dbReference type="AlphaFoldDB" id="G4TYE1"/>
<reference evidence="2 3" key="1">
    <citation type="journal article" date="2011" name="PLoS Pathog.">
        <title>Endophytic Life Strategies Decoded by Genome and Transcriptome Analyses of the Mutualistic Root Symbiont Piriformospora indica.</title>
        <authorList>
            <person name="Zuccaro A."/>
            <person name="Lahrmann U."/>
            <person name="Guldener U."/>
            <person name="Langen G."/>
            <person name="Pfiffi S."/>
            <person name="Biedenkopf D."/>
            <person name="Wong P."/>
            <person name="Samans B."/>
            <person name="Grimm C."/>
            <person name="Basiewicz M."/>
            <person name="Murat C."/>
            <person name="Martin F."/>
            <person name="Kogel K.H."/>
        </authorList>
    </citation>
    <scope>NUCLEOTIDE SEQUENCE [LARGE SCALE GENOMIC DNA]</scope>
    <source>
        <strain evidence="2 3">DSM 11827</strain>
    </source>
</reference>
<evidence type="ECO:0000313" key="3">
    <source>
        <dbReference type="Proteomes" id="UP000007148"/>
    </source>
</evidence>
<accession>G4TYE1</accession>
<dbReference type="HOGENOM" id="CLU_1133962_0_0_1"/>
<evidence type="ECO:0000256" key="1">
    <source>
        <dbReference type="SAM" id="MobiDB-lite"/>
    </source>
</evidence>
<dbReference type="Proteomes" id="UP000007148">
    <property type="component" value="Unassembled WGS sequence"/>
</dbReference>
<proteinExistence type="predicted"/>
<dbReference type="OrthoDB" id="3238775at2759"/>
<gene>
    <name evidence="2" type="ORF">PIIN_10329</name>
</gene>
<name>G4TYE1_SERID</name>
<feature type="region of interest" description="Disordered" evidence="1">
    <location>
        <begin position="1"/>
        <end position="87"/>
    </location>
</feature>
<protein>
    <submittedName>
        <fullName evidence="2">Uncharacterized protein</fullName>
    </submittedName>
</protein>
<organism evidence="2 3">
    <name type="scientific">Serendipita indica (strain DSM 11827)</name>
    <name type="common">Root endophyte fungus</name>
    <name type="synonym">Piriformospora indica</name>
    <dbReference type="NCBI Taxonomy" id="1109443"/>
    <lineage>
        <taxon>Eukaryota</taxon>
        <taxon>Fungi</taxon>
        <taxon>Dikarya</taxon>
        <taxon>Basidiomycota</taxon>
        <taxon>Agaricomycotina</taxon>
        <taxon>Agaricomycetes</taxon>
        <taxon>Sebacinales</taxon>
        <taxon>Serendipitaceae</taxon>
        <taxon>Serendipita</taxon>
    </lineage>
</organism>
<feature type="compositionally biased region" description="Acidic residues" evidence="1">
    <location>
        <begin position="44"/>
        <end position="60"/>
    </location>
</feature>
<sequence>MLDDLFQLTVPNASNEADHLPDERPTLPVPEAIPPVDSIQPNIDETEPEESLEELKEEEVDPPRKRGRGRPGAKPKEKADSGVPPPCRNICRAGQGIGIWARGRNARAIKDELCQTLGPFVMDQDTSWDDFISKIASDLGCTPEAVVLTGMSWVFVKPKNSLPFESQRGFIDMCKQISMKKGEKTVIIKVTRPEHANATAITVGNAISSLSVQKNGGSSIYVQGSTVFDEPTDGFSGVTVRAKVG</sequence>
<dbReference type="EMBL" id="CAFZ01000703">
    <property type="protein sequence ID" value="CCA76334.1"/>
    <property type="molecule type" value="Genomic_DNA"/>
</dbReference>
<keyword evidence="3" id="KW-1185">Reference proteome</keyword>
<evidence type="ECO:0000313" key="2">
    <source>
        <dbReference type="EMBL" id="CCA76334.1"/>
    </source>
</evidence>
<comment type="caution">
    <text evidence="2">The sequence shown here is derived from an EMBL/GenBank/DDBJ whole genome shotgun (WGS) entry which is preliminary data.</text>
</comment>